<dbReference type="KEGG" id="cmav:ABHF33_10110"/>
<dbReference type="CDD" id="cd04301">
    <property type="entry name" value="NAT_SF"/>
    <property type="match status" value="1"/>
</dbReference>
<feature type="domain" description="N-acetyltransferase" evidence="3">
    <location>
        <begin position="7"/>
        <end position="163"/>
    </location>
</feature>
<evidence type="ECO:0000259" key="3">
    <source>
        <dbReference type="PROSITE" id="PS51186"/>
    </source>
</evidence>
<dbReference type="InterPro" id="IPR000182">
    <property type="entry name" value="GNAT_dom"/>
</dbReference>
<dbReference type="GO" id="GO:0016747">
    <property type="term" value="F:acyltransferase activity, transferring groups other than amino-acyl groups"/>
    <property type="evidence" value="ECO:0007669"/>
    <property type="project" value="InterPro"/>
</dbReference>
<dbReference type="EMBL" id="CP157355">
    <property type="protein sequence ID" value="XBL99424.1"/>
    <property type="molecule type" value="Genomic_DNA"/>
</dbReference>
<dbReference type="RefSeq" id="WP_348943850.1">
    <property type="nucleotide sequence ID" value="NZ_CP157355.1"/>
</dbReference>
<sequence length="166" mass="19148">MAVQTRYHLRRATLDDLSSVVGWPQTPTELRYLFPRAQWPAEPLKLLEHLANHEEGFVVCDSERILGYASLYNPKPQGRAWIGHLIVNPRARRMGVARYLVTALTTIAQERYRAKEMATICFANNQGAYDFYTTLGFQNEGWETRIDHRSEPLKVFRLTKSLPTPT</sequence>
<keyword evidence="2" id="KW-0012">Acyltransferase</keyword>
<protein>
    <submittedName>
        <fullName evidence="4">GNAT family N-acetyltransferase</fullName>
    </submittedName>
</protein>
<evidence type="ECO:0000256" key="2">
    <source>
        <dbReference type="ARBA" id="ARBA00023315"/>
    </source>
</evidence>
<evidence type="ECO:0000256" key="1">
    <source>
        <dbReference type="ARBA" id="ARBA00022679"/>
    </source>
</evidence>
<evidence type="ECO:0000313" key="4">
    <source>
        <dbReference type="EMBL" id="XBL99424.1"/>
    </source>
</evidence>
<dbReference type="Pfam" id="PF00583">
    <property type="entry name" value="Acetyltransf_1"/>
    <property type="match status" value="1"/>
</dbReference>
<gene>
    <name evidence="4" type="ORF">ABHF33_10110</name>
</gene>
<organism evidence="4">
    <name type="scientific">Chitinibacter mangrovi</name>
    <dbReference type="NCBI Taxonomy" id="3153927"/>
    <lineage>
        <taxon>Bacteria</taxon>
        <taxon>Pseudomonadati</taxon>
        <taxon>Pseudomonadota</taxon>
        <taxon>Betaproteobacteria</taxon>
        <taxon>Neisseriales</taxon>
        <taxon>Chitinibacteraceae</taxon>
        <taxon>Chitinibacter</taxon>
    </lineage>
</organism>
<keyword evidence="1" id="KW-0808">Transferase</keyword>
<dbReference type="Gene3D" id="3.40.630.30">
    <property type="match status" value="1"/>
</dbReference>
<dbReference type="InterPro" id="IPR050832">
    <property type="entry name" value="Bact_Acetyltransf"/>
</dbReference>
<proteinExistence type="predicted"/>
<name>A0AAU7F5Y4_9NEIS</name>
<accession>A0AAU7F5Y4</accession>
<reference evidence="4" key="1">
    <citation type="submission" date="2024-05" db="EMBL/GenBank/DDBJ databases">
        <authorList>
            <person name="Yang L."/>
            <person name="Pan L."/>
        </authorList>
    </citation>
    <scope>NUCLEOTIDE SEQUENCE</scope>
    <source>
        <strain evidence="4">FCG-7</strain>
    </source>
</reference>
<dbReference type="PROSITE" id="PS51186">
    <property type="entry name" value="GNAT"/>
    <property type="match status" value="1"/>
</dbReference>
<dbReference type="InterPro" id="IPR016181">
    <property type="entry name" value="Acyl_CoA_acyltransferase"/>
</dbReference>
<dbReference type="PANTHER" id="PTHR43877">
    <property type="entry name" value="AMINOALKYLPHOSPHONATE N-ACETYLTRANSFERASE-RELATED-RELATED"/>
    <property type="match status" value="1"/>
</dbReference>
<dbReference type="PANTHER" id="PTHR43877:SF2">
    <property type="entry name" value="AMINOALKYLPHOSPHONATE N-ACETYLTRANSFERASE-RELATED"/>
    <property type="match status" value="1"/>
</dbReference>
<dbReference type="SUPFAM" id="SSF55729">
    <property type="entry name" value="Acyl-CoA N-acyltransferases (Nat)"/>
    <property type="match status" value="1"/>
</dbReference>
<dbReference type="AlphaFoldDB" id="A0AAU7F5Y4"/>